<name>A0AAW1VJY8_RUBAR</name>
<reference evidence="1 2" key="1">
    <citation type="journal article" date="2023" name="G3 (Bethesda)">
        <title>A chromosome-length genome assembly and annotation of blackberry (Rubus argutus, cv. 'Hillquist').</title>
        <authorList>
            <person name="Bruna T."/>
            <person name="Aryal R."/>
            <person name="Dudchenko O."/>
            <person name="Sargent D.J."/>
            <person name="Mead D."/>
            <person name="Buti M."/>
            <person name="Cavallini A."/>
            <person name="Hytonen T."/>
            <person name="Andres J."/>
            <person name="Pham M."/>
            <person name="Weisz D."/>
            <person name="Mascagni F."/>
            <person name="Usai G."/>
            <person name="Natali L."/>
            <person name="Bassil N."/>
            <person name="Fernandez G.E."/>
            <person name="Lomsadze A."/>
            <person name="Armour M."/>
            <person name="Olukolu B."/>
            <person name="Poorten T."/>
            <person name="Britton C."/>
            <person name="Davik J."/>
            <person name="Ashrafi H."/>
            <person name="Aiden E.L."/>
            <person name="Borodovsky M."/>
            <person name="Worthington M."/>
        </authorList>
    </citation>
    <scope>NUCLEOTIDE SEQUENCE [LARGE SCALE GENOMIC DNA]</scope>
    <source>
        <strain evidence="1">PI 553951</strain>
    </source>
</reference>
<evidence type="ECO:0000313" key="2">
    <source>
        <dbReference type="Proteomes" id="UP001457282"/>
    </source>
</evidence>
<organism evidence="1 2">
    <name type="scientific">Rubus argutus</name>
    <name type="common">Southern blackberry</name>
    <dbReference type="NCBI Taxonomy" id="59490"/>
    <lineage>
        <taxon>Eukaryota</taxon>
        <taxon>Viridiplantae</taxon>
        <taxon>Streptophyta</taxon>
        <taxon>Embryophyta</taxon>
        <taxon>Tracheophyta</taxon>
        <taxon>Spermatophyta</taxon>
        <taxon>Magnoliopsida</taxon>
        <taxon>eudicotyledons</taxon>
        <taxon>Gunneridae</taxon>
        <taxon>Pentapetalae</taxon>
        <taxon>rosids</taxon>
        <taxon>fabids</taxon>
        <taxon>Rosales</taxon>
        <taxon>Rosaceae</taxon>
        <taxon>Rosoideae</taxon>
        <taxon>Rosoideae incertae sedis</taxon>
        <taxon>Rubus</taxon>
    </lineage>
</organism>
<dbReference type="EMBL" id="JBEDUW010000230">
    <property type="protein sequence ID" value="KAK9903217.1"/>
    <property type="molecule type" value="Genomic_DNA"/>
</dbReference>
<evidence type="ECO:0000313" key="1">
    <source>
        <dbReference type="EMBL" id="KAK9903217.1"/>
    </source>
</evidence>
<keyword evidence="2" id="KW-1185">Reference proteome</keyword>
<sequence length="73" mass="7107">MVAAAEGSGRGRGAAGGLVRRAAGSSNCSGVEEAVSSSTTLHLGSTAVAERLTAPSSSRTLGTAEAATFVRLD</sequence>
<accession>A0AAW1VJY8</accession>
<protein>
    <submittedName>
        <fullName evidence="1">Uncharacterized protein</fullName>
    </submittedName>
</protein>
<dbReference type="Proteomes" id="UP001457282">
    <property type="component" value="Unassembled WGS sequence"/>
</dbReference>
<proteinExistence type="predicted"/>
<dbReference type="AlphaFoldDB" id="A0AAW1VJY8"/>
<comment type="caution">
    <text evidence="1">The sequence shown here is derived from an EMBL/GenBank/DDBJ whole genome shotgun (WGS) entry which is preliminary data.</text>
</comment>
<gene>
    <name evidence="1" type="ORF">M0R45_001146</name>
</gene>